<keyword evidence="2" id="KW-0560">Oxidoreductase</keyword>
<protein>
    <submittedName>
        <fullName evidence="2">Peroxidase</fullName>
    </submittedName>
</protein>
<keyword evidence="3" id="KW-1185">Reference proteome</keyword>
<dbReference type="PANTHER" id="PTHR35446:SF2">
    <property type="entry name" value="CARBOXYMUCONOLACTONE DECARBOXYLASE-LIKE DOMAIN-CONTAINING PROTEIN"/>
    <property type="match status" value="1"/>
</dbReference>
<dbReference type="PANTHER" id="PTHR35446">
    <property type="entry name" value="SI:CH211-175M2.5"/>
    <property type="match status" value="1"/>
</dbReference>
<reference evidence="2 3" key="1">
    <citation type="submission" date="2017-07" db="EMBL/GenBank/DDBJ databases">
        <title>Draft whole genome sequences of clinical Proprionibacteriaceae strains.</title>
        <authorList>
            <person name="Bernier A.-M."/>
            <person name="Bernard K."/>
            <person name="Domingo M.-C."/>
        </authorList>
    </citation>
    <scope>NUCLEOTIDE SEQUENCE [LARGE SCALE GENOMIC DNA]</scope>
    <source>
        <strain evidence="2 3">NML 130396</strain>
    </source>
</reference>
<gene>
    <name evidence="2" type="ORF">CGZ93_14545</name>
</gene>
<comment type="caution">
    <text evidence="2">The sequence shown here is derived from an EMBL/GenBank/DDBJ whole genome shotgun (WGS) entry which is preliminary data.</text>
</comment>
<dbReference type="Proteomes" id="UP000216311">
    <property type="component" value="Unassembled WGS sequence"/>
</dbReference>
<feature type="domain" description="Carboxymuconolactone decarboxylase-like" evidence="1">
    <location>
        <begin position="24"/>
        <end position="97"/>
    </location>
</feature>
<proteinExistence type="predicted"/>
<accession>A0A255GS59</accession>
<evidence type="ECO:0000259" key="1">
    <source>
        <dbReference type="Pfam" id="PF02627"/>
    </source>
</evidence>
<dbReference type="InterPro" id="IPR003779">
    <property type="entry name" value="CMD-like"/>
</dbReference>
<dbReference type="EMBL" id="NMVQ01000043">
    <property type="protein sequence ID" value="OYO18638.1"/>
    <property type="molecule type" value="Genomic_DNA"/>
</dbReference>
<organism evidence="2 3">
    <name type="scientific">Enemella dayhoffiae</name>
    <dbReference type="NCBI Taxonomy" id="2016507"/>
    <lineage>
        <taxon>Bacteria</taxon>
        <taxon>Bacillati</taxon>
        <taxon>Actinomycetota</taxon>
        <taxon>Actinomycetes</taxon>
        <taxon>Propionibacteriales</taxon>
        <taxon>Propionibacteriaceae</taxon>
        <taxon>Enemella</taxon>
    </lineage>
</organism>
<evidence type="ECO:0000313" key="2">
    <source>
        <dbReference type="EMBL" id="OYO18638.1"/>
    </source>
</evidence>
<dbReference type="OrthoDB" id="153253at2"/>
<dbReference type="Pfam" id="PF02627">
    <property type="entry name" value="CMD"/>
    <property type="match status" value="1"/>
</dbReference>
<keyword evidence="2" id="KW-0575">Peroxidase</keyword>
<dbReference type="InterPro" id="IPR029032">
    <property type="entry name" value="AhpD-like"/>
</dbReference>
<dbReference type="Gene3D" id="1.20.1290.10">
    <property type="entry name" value="AhpD-like"/>
    <property type="match status" value="1"/>
</dbReference>
<sequence>MGFLSSIESREAQPNYERVFASRPEVYAAWRQLAGAIVGGMDNRLYEVATIGAARALQSTYCSLAHGGVLLDKHVDEDGLDALLAAADSRDPVGAADRDAAVAAFAAKVARGATEVDESDVDSLRAHGLDDQQVFDVTLAAAARCFFSTVLDATGTRADASFRDRLPPELIDRLTSGRACED</sequence>
<dbReference type="GO" id="GO:0051920">
    <property type="term" value="F:peroxiredoxin activity"/>
    <property type="evidence" value="ECO:0007669"/>
    <property type="project" value="InterPro"/>
</dbReference>
<name>A0A255GS59_9ACTN</name>
<dbReference type="SUPFAM" id="SSF69118">
    <property type="entry name" value="AhpD-like"/>
    <property type="match status" value="1"/>
</dbReference>
<evidence type="ECO:0000313" key="3">
    <source>
        <dbReference type="Proteomes" id="UP000216311"/>
    </source>
</evidence>
<dbReference type="AlphaFoldDB" id="A0A255GS59"/>
<dbReference type="RefSeq" id="WP_094364871.1">
    <property type="nucleotide sequence ID" value="NZ_NMVQ01000043.1"/>
</dbReference>